<dbReference type="OrthoDB" id="20872at2759"/>
<feature type="repeat" description="ANK" evidence="3">
    <location>
        <begin position="996"/>
        <end position="1028"/>
    </location>
</feature>
<feature type="repeat" description="ANK" evidence="3">
    <location>
        <begin position="620"/>
        <end position="652"/>
    </location>
</feature>
<dbReference type="PROSITE" id="PS50088">
    <property type="entry name" value="ANK_REPEAT"/>
    <property type="match status" value="19"/>
</dbReference>
<evidence type="ECO:0000256" key="4">
    <source>
        <dbReference type="SAM" id="MobiDB-lite"/>
    </source>
</evidence>
<feature type="transmembrane region" description="Helical" evidence="5">
    <location>
        <begin position="2007"/>
        <end position="2029"/>
    </location>
</feature>
<protein>
    <submittedName>
        <fullName evidence="9">NEDD8-like protein RUB1</fullName>
    </submittedName>
</protein>
<feature type="region of interest" description="Disordered" evidence="4">
    <location>
        <begin position="2288"/>
        <end position="2327"/>
    </location>
</feature>
<dbReference type="InterPro" id="IPR012292">
    <property type="entry name" value="Globin/Proto"/>
</dbReference>
<dbReference type="Pfam" id="PF13637">
    <property type="entry name" value="Ank_4"/>
    <property type="match status" value="1"/>
</dbReference>
<dbReference type="GO" id="GO:0005509">
    <property type="term" value="F:calcium ion binding"/>
    <property type="evidence" value="ECO:0007669"/>
    <property type="project" value="InterPro"/>
</dbReference>
<evidence type="ECO:0000259" key="6">
    <source>
        <dbReference type="PROSITE" id="PS50222"/>
    </source>
</evidence>
<feature type="repeat" description="ANK" evidence="3">
    <location>
        <begin position="765"/>
        <end position="797"/>
    </location>
</feature>
<dbReference type="GO" id="GO:0005634">
    <property type="term" value="C:nucleus"/>
    <property type="evidence" value="ECO:0007669"/>
    <property type="project" value="TreeGrafter"/>
</dbReference>
<feature type="domain" description="EF-hand" evidence="6">
    <location>
        <begin position="62"/>
        <end position="97"/>
    </location>
</feature>
<dbReference type="Pfam" id="PF12796">
    <property type="entry name" value="Ank_2"/>
    <property type="match status" value="7"/>
</dbReference>
<name>A0A9P1FMW7_9DINO</name>
<feature type="compositionally biased region" description="Basic and acidic residues" evidence="4">
    <location>
        <begin position="1460"/>
        <end position="1504"/>
    </location>
</feature>
<accession>A0A9P1FMW7</accession>
<dbReference type="PRINTS" id="PR01415">
    <property type="entry name" value="ANKYRIN"/>
</dbReference>
<keyword evidence="5" id="KW-0472">Membrane</keyword>
<feature type="repeat" description="ANK" evidence="3">
    <location>
        <begin position="653"/>
        <end position="685"/>
    </location>
</feature>
<dbReference type="InterPro" id="IPR044399">
    <property type="entry name" value="Mb-like_M"/>
</dbReference>
<feature type="repeat" description="ANK" evidence="3">
    <location>
        <begin position="1161"/>
        <end position="1193"/>
    </location>
</feature>
<feature type="repeat" description="ANK" evidence="3">
    <location>
        <begin position="521"/>
        <end position="553"/>
    </location>
</feature>
<feature type="repeat" description="ANK" evidence="3">
    <location>
        <begin position="963"/>
        <end position="995"/>
    </location>
</feature>
<comment type="caution">
    <text evidence="7">The sequence shown here is derived from an EMBL/GenBank/DDBJ whole genome shotgun (WGS) entry which is preliminary data.</text>
</comment>
<dbReference type="SMART" id="SM00248">
    <property type="entry name" value="ANK"/>
    <property type="match status" value="23"/>
</dbReference>
<dbReference type="EMBL" id="CAMXCT010000524">
    <property type="protein sequence ID" value="CAI3979942.1"/>
    <property type="molecule type" value="Genomic_DNA"/>
</dbReference>
<feature type="repeat" description="ANK" evidence="3">
    <location>
        <begin position="1128"/>
        <end position="1160"/>
    </location>
</feature>
<dbReference type="PROSITE" id="PS50297">
    <property type="entry name" value="ANK_REP_REGION"/>
    <property type="match status" value="19"/>
</dbReference>
<feature type="repeat" description="ANK" evidence="3">
    <location>
        <begin position="831"/>
        <end position="863"/>
    </location>
</feature>
<feature type="repeat" description="ANK" evidence="3">
    <location>
        <begin position="1095"/>
        <end position="1127"/>
    </location>
</feature>
<feature type="repeat" description="ANK" evidence="3">
    <location>
        <begin position="864"/>
        <end position="896"/>
    </location>
</feature>
<feature type="repeat" description="ANK" evidence="3">
    <location>
        <begin position="554"/>
        <end position="586"/>
    </location>
</feature>
<evidence type="ECO:0000313" key="7">
    <source>
        <dbReference type="EMBL" id="CAI3979942.1"/>
    </source>
</evidence>
<dbReference type="Gene3D" id="1.25.40.20">
    <property type="entry name" value="Ankyrin repeat-containing domain"/>
    <property type="match status" value="9"/>
</dbReference>
<keyword evidence="5" id="KW-0812">Transmembrane</keyword>
<dbReference type="GO" id="GO:0019825">
    <property type="term" value="F:oxygen binding"/>
    <property type="evidence" value="ECO:0007669"/>
    <property type="project" value="InterPro"/>
</dbReference>
<keyword evidence="1" id="KW-0677">Repeat</keyword>
<feature type="region of interest" description="Disordered" evidence="4">
    <location>
        <begin position="2249"/>
        <end position="2273"/>
    </location>
</feature>
<dbReference type="PANTHER" id="PTHR24126:SF14">
    <property type="entry name" value="ANK_REP_REGION DOMAIN-CONTAINING PROTEIN"/>
    <property type="match status" value="1"/>
</dbReference>
<dbReference type="SUPFAM" id="SSF48403">
    <property type="entry name" value="Ankyrin repeat"/>
    <property type="match status" value="3"/>
</dbReference>
<evidence type="ECO:0000256" key="2">
    <source>
        <dbReference type="ARBA" id="ARBA00023043"/>
    </source>
</evidence>
<dbReference type="GO" id="GO:0020037">
    <property type="term" value="F:heme binding"/>
    <property type="evidence" value="ECO:0007669"/>
    <property type="project" value="InterPro"/>
</dbReference>
<evidence type="ECO:0000313" key="9">
    <source>
        <dbReference type="EMBL" id="CAL4767254.1"/>
    </source>
</evidence>
<feature type="transmembrane region" description="Helical" evidence="5">
    <location>
        <begin position="2091"/>
        <end position="2111"/>
    </location>
</feature>
<dbReference type="SUPFAM" id="SSF46458">
    <property type="entry name" value="Globin-like"/>
    <property type="match status" value="1"/>
</dbReference>
<feature type="repeat" description="ANK" evidence="3">
    <location>
        <begin position="798"/>
        <end position="830"/>
    </location>
</feature>
<feature type="transmembrane region" description="Helical" evidence="5">
    <location>
        <begin position="1926"/>
        <end position="1943"/>
    </location>
</feature>
<dbReference type="PANTHER" id="PTHR24126">
    <property type="entry name" value="ANKYRIN REPEAT, PH AND SEC7 DOMAIN CONTAINING PROTEIN SECG-RELATED"/>
    <property type="match status" value="1"/>
</dbReference>
<dbReference type="Proteomes" id="UP001152797">
    <property type="component" value="Unassembled WGS sequence"/>
</dbReference>
<gene>
    <name evidence="7" type="ORF">C1SCF055_LOCUS7859</name>
</gene>
<dbReference type="EMBL" id="CAMXCT020000524">
    <property type="protein sequence ID" value="CAL1133317.1"/>
    <property type="molecule type" value="Genomic_DNA"/>
</dbReference>
<feature type="transmembrane region" description="Helical" evidence="5">
    <location>
        <begin position="2049"/>
        <end position="2071"/>
    </location>
</feature>
<evidence type="ECO:0000313" key="10">
    <source>
        <dbReference type="Proteomes" id="UP001152797"/>
    </source>
</evidence>
<keyword evidence="2 3" id="KW-0040">ANK repeat</keyword>
<dbReference type="Gene3D" id="1.10.490.10">
    <property type="entry name" value="Globins"/>
    <property type="match status" value="1"/>
</dbReference>
<dbReference type="GO" id="GO:0006357">
    <property type="term" value="P:regulation of transcription by RNA polymerase II"/>
    <property type="evidence" value="ECO:0007669"/>
    <property type="project" value="TreeGrafter"/>
</dbReference>
<feature type="repeat" description="ANK" evidence="3">
    <location>
        <begin position="1029"/>
        <end position="1061"/>
    </location>
</feature>
<evidence type="ECO:0000256" key="5">
    <source>
        <dbReference type="SAM" id="Phobius"/>
    </source>
</evidence>
<dbReference type="InterPro" id="IPR002048">
    <property type="entry name" value="EF_hand_dom"/>
</dbReference>
<feature type="repeat" description="ANK" evidence="3">
    <location>
        <begin position="930"/>
        <end position="962"/>
    </location>
</feature>
<dbReference type="PROSITE" id="PS00018">
    <property type="entry name" value="EF_HAND_1"/>
    <property type="match status" value="1"/>
</dbReference>
<keyword evidence="10" id="KW-1185">Reference proteome</keyword>
<organism evidence="7">
    <name type="scientific">Cladocopium goreaui</name>
    <dbReference type="NCBI Taxonomy" id="2562237"/>
    <lineage>
        <taxon>Eukaryota</taxon>
        <taxon>Sar</taxon>
        <taxon>Alveolata</taxon>
        <taxon>Dinophyceae</taxon>
        <taxon>Suessiales</taxon>
        <taxon>Symbiodiniaceae</taxon>
        <taxon>Cladocopium</taxon>
    </lineage>
</organism>
<reference evidence="7" key="1">
    <citation type="submission" date="2022-10" db="EMBL/GenBank/DDBJ databases">
        <authorList>
            <person name="Chen Y."/>
            <person name="Dougan E. K."/>
            <person name="Chan C."/>
            <person name="Rhodes N."/>
            <person name="Thang M."/>
        </authorList>
    </citation>
    <scope>NUCLEOTIDE SEQUENCE</scope>
</reference>
<feature type="repeat" description="ANK" evidence="3">
    <location>
        <begin position="587"/>
        <end position="619"/>
    </location>
</feature>
<feature type="region of interest" description="Disordered" evidence="4">
    <location>
        <begin position="1453"/>
        <end position="1504"/>
    </location>
</feature>
<sequence>MGCSCSKQPEPRSGHGPTLLSSLRKHRTHRAQKGQKIRVSCHASEGSKWHLELLAVSEDLKKQLQDPQFVATRCDLDGSGDLDPHELRQAARVYGIDPSSGDRSTDQLMVGQRMSKESFAEMVALRSQGRTLIRTIPHSLRGMALGQLQHLETLFVKTGWLAAKCESFNTENTQAIANGTRFKQGPNLYALDTFVVTPMTKPGASEAREVDRQSTIAEAAGMSSFSELVNPFGLIVHCFVSHFWGHDFRSTVTALELWAAEHYQTMTSEKESLVFWICLFALNQHNVAEEVGQNPQQGPFNAALAQATGGAVMVLDEQINPFKRIWCLFEISRLKHLQQPFELICSEGSLSRPEASQNAALSTEMLQATCEALWSVSAAKAQSSVASDKYQIWAEVADTGFNGAIDGLGASKFFQAVIDQSGANGLENLFTDFDRYMQSLLSTTMFQFLLRRAEYRLAAKCCRRGAQVNSSQVVEISTSFTQESERTAWLNDMLIVASASDESMAKLLLDLGADVRAARQDGGTALMVAAQFGHLHVAKLLLENGADARAARPGGGTALMLAAQGGYADVCKLLLENGADVRAATQNDGTALMLAAETGHVNVFKLLLEQGADARETRKDGTTALMIAAECGFLDVAKLLLEQGADVRVARQDGTTALRRAVQFGYVDVAKLLLEQGAGGRVESQDVVTALMDAALRALGGVVSKIDFVIKPNDLCKLLLENGADARAAKQDGGTALMVAAQGGYLAVSKLLLERGADARAARQDGKTALMYAAQGGHVDVTKLLLENGANVRAAMKDGVTALMLAAHGGYMDVSKLLLEQGADVRAAWQNGATALMAAAHFGYLDVAKLLLENGADARAARQNGGTVLMLAAGAGHVDVSKLLLENGADVRATRQDGATALMLAAEGGYLAVSKLLLERGADARAAWQDGKTALMYAVQGGHVDVTKLLLENGADVRAAMKDGVTTLMLAAQGGYMDVAKLLLEQGADVRAARQNGGTVLMLAAGAGHVDVSKLLLENGADVRPTRQDGTTALMLAAQHGYLDVAKLLLENGADARAAKQNGGTVLMLAAGSGHVDVSKLLLENGADVRPTRQDGATALMVAAQGGYLAVSKLLLERGADARAAWQDGATALMSAAQGGHVDVTKLLLENGADVRAARQDGVTALMLAAFHGYVDVCKLLLEQGADAKAATPDGDTALMVARENGHEAESTECLKFVSRILVQWGDPMVYVQARARLATPVANCCVMESPLVSFENESDVGSEQSVESEEDLEILEQLKEVDASDFKEVNFPLAMSQEVQSAWAAWIKQAGSKEVAGDNFFTQLFDSAPSLQASFRSPKAVISMRFMTALSQLIVLLDNATVLKREIEALAFKHLDVEVTAVKVAFFREALIEVIEESLVEGILSTSARGGFYCLVNYIGSAFLYVHREYAGRIRLVLSSWNAVQKTIEAAEPVPVPEAEEKQEGREDEGSQKQDQDVKGKNHESEEEEKGHYEKEDMFGLDDKNPMRVPSNFNEMILFNASVMGYGSCEWMKIMLTQFDDMVRSVTNFSRLQEECDVMSLVLAKYRGTVHLPDFKAVTLASLRSLLPEKWDSEHEVAWSWLWDNIEGLLKASLGKPAVQEASLTRFFERYPESVEKFKRSLFPTFLEIAPAGQDFLKQSSTRIFFISDKIATLALEIYRYPTRMVQETSANGLRHVGYGVPIEMFPPFVSGAVMAIQALTDDDMVVEAVRFSLALASKIMVRTLFEGSTLVMKAINANIRSQLRKAMDIIPRGKRANELLKITAGSQSISPFFWAVDSGALSCAQMILEDLLTIRADRDVYYYGADALFTHHPRVVQRLCATPVLLPTLMDGLVWRSRQTREGVRRVNYYVKHLLKDANDDISQNLEWLVQHGDPVIIRHPTVVLFADILWSGLASYHFMASKLYFLLTLSIFITGQAALFRHESEQTTVENVVMFCCRMLNYVGSMIPLAIHQLKKILRDLSSGSVKACGPFIVPRYLLNFQEAIGLILMWLLIIMFTQEPFLWCLSSGSMTVTLSCSDAQGHQDLYSYCAFLAMILFWAQLLDLAIFSMKILAYVLVWGNLVGDLSLFLLALVFVTVAFSCSIGSLYSHMPEQTVVGWIEDLTLMALRMFPAEHFEGIKEISLVVSVLMCTFGFTMTLFLANLLLVQLVHTYHEAHINMKGFARLKRAGITCATLKDIRKLRRQNFLATLGLEEPLEFNEGDVGIPGGIQVLEPSSDHVVTEDSIKRFGGPSAPSAPWPREHSTEEDEDKLAHLEKKLMKILKSRSKNHRVSRGSVGSGSNHDESSSCMTGLTGLGVSIVDDD</sequence>
<proteinExistence type="predicted"/>
<feature type="repeat" description="ANK" evidence="3">
    <location>
        <begin position="1062"/>
        <end position="1094"/>
    </location>
</feature>
<feature type="repeat" description="ANK" evidence="3">
    <location>
        <begin position="897"/>
        <end position="929"/>
    </location>
</feature>
<evidence type="ECO:0000313" key="8">
    <source>
        <dbReference type="EMBL" id="CAL1133317.1"/>
    </source>
</evidence>
<dbReference type="GO" id="GO:0061629">
    <property type="term" value="F:RNA polymerase II-specific DNA-binding transcription factor binding"/>
    <property type="evidence" value="ECO:0007669"/>
    <property type="project" value="TreeGrafter"/>
</dbReference>
<dbReference type="PROSITE" id="PS50222">
    <property type="entry name" value="EF_HAND_2"/>
    <property type="match status" value="1"/>
</dbReference>
<dbReference type="EMBL" id="CAMXCT030000524">
    <property type="protein sequence ID" value="CAL4767254.1"/>
    <property type="molecule type" value="Genomic_DNA"/>
</dbReference>
<reference evidence="8" key="2">
    <citation type="submission" date="2024-04" db="EMBL/GenBank/DDBJ databases">
        <authorList>
            <person name="Chen Y."/>
            <person name="Shah S."/>
            <person name="Dougan E. K."/>
            <person name="Thang M."/>
            <person name="Chan C."/>
        </authorList>
    </citation>
    <scope>NUCLEOTIDE SEQUENCE [LARGE SCALE GENOMIC DNA]</scope>
</reference>
<dbReference type="InterPro" id="IPR036770">
    <property type="entry name" value="Ankyrin_rpt-contain_sf"/>
</dbReference>
<dbReference type="InterPro" id="IPR002110">
    <property type="entry name" value="Ankyrin_rpt"/>
</dbReference>
<dbReference type="InterPro" id="IPR018247">
    <property type="entry name" value="EF_Hand_1_Ca_BS"/>
</dbReference>
<feature type="repeat" description="ANK" evidence="3">
    <location>
        <begin position="732"/>
        <end position="764"/>
    </location>
</feature>
<feature type="region of interest" description="Disordered" evidence="4">
    <location>
        <begin position="1"/>
        <end position="20"/>
    </location>
</feature>
<evidence type="ECO:0000256" key="3">
    <source>
        <dbReference type="PROSITE-ProRule" id="PRU00023"/>
    </source>
</evidence>
<feature type="transmembrane region" description="Helical" evidence="5">
    <location>
        <begin position="2147"/>
        <end position="2170"/>
    </location>
</feature>
<keyword evidence="5" id="KW-1133">Transmembrane helix</keyword>
<dbReference type="InterPro" id="IPR009050">
    <property type="entry name" value="Globin-like_sf"/>
</dbReference>
<dbReference type="CDD" id="cd01040">
    <property type="entry name" value="Mb-like"/>
    <property type="match status" value="1"/>
</dbReference>
<dbReference type="Pfam" id="PF00023">
    <property type="entry name" value="Ank"/>
    <property type="match status" value="2"/>
</dbReference>
<evidence type="ECO:0000256" key="1">
    <source>
        <dbReference type="ARBA" id="ARBA00022737"/>
    </source>
</evidence>